<evidence type="ECO:0000256" key="1">
    <source>
        <dbReference type="ARBA" id="ARBA00004123"/>
    </source>
</evidence>
<dbReference type="EMBL" id="ML002877">
    <property type="protein sequence ID" value="RKP35413.1"/>
    <property type="molecule type" value="Genomic_DNA"/>
</dbReference>
<dbReference type="GO" id="GO:0005634">
    <property type="term" value="C:nucleus"/>
    <property type="evidence" value="ECO:0007669"/>
    <property type="project" value="UniProtKB-SubCell"/>
</dbReference>
<accession>A0A4P9ZPX1</accession>
<feature type="region of interest" description="Disordered" evidence="7">
    <location>
        <begin position="116"/>
        <end position="184"/>
    </location>
</feature>
<dbReference type="AlphaFoldDB" id="A0A4P9ZPX1"/>
<feature type="compositionally biased region" description="Polar residues" evidence="7">
    <location>
        <begin position="174"/>
        <end position="184"/>
    </location>
</feature>
<dbReference type="PANTHER" id="PTHR24388">
    <property type="entry name" value="ZINC FINGER PROTEIN"/>
    <property type="match status" value="1"/>
</dbReference>
<dbReference type="GO" id="GO:0000981">
    <property type="term" value="F:DNA-binding transcription factor activity, RNA polymerase II-specific"/>
    <property type="evidence" value="ECO:0007669"/>
    <property type="project" value="TreeGrafter"/>
</dbReference>
<dbReference type="GO" id="GO:0008270">
    <property type="term" value="F:zinc ion binding"/>
    <property type="evidence" value="ECO:0007669"/>
    <property type="project" value="UniProtKB-KW"/>
</dbReference>
<dbReference type="Pfam" id="PF00096">
    <property type="entry name" value="zf-C2H2"/>
    <property type="match status" value="1"/>
</dbReference>
<evidence type="ECO:0000256" key="7">
    <source>
        <dbReference type="SAM" id="MobiDB-lite"/>
    </source>
</evidence>
<evidence type="ECO:0000256" key="5">
    <source>
        <dbReference type="ARBA" id="ARBA00022833"/>
    </source>
</evidence>
<feature type="signal peptide" evidence="8">
    <location>
        <begin position="1"/>
        <end position="22"/>
    </location>
</feature>
<keyword evidence="6" id="KW-0539">Nucleus</keyword>
<keyword evidence="8" id="KW-0732">Signal</keyword>
<dbReference type="GO" id="GO:0000978">
    <property type="term" value="F:RNA polymerase II cis-regulatory region sequence-specific DNA binding"/>
    <property type="evidence" value="ECO:0007669"/>
    <property type="project" value="TreeGrafter"/>
</dbReference>
<organism evidence="10 11">
    <name type="scientific">Dimargaris cristalligena</name>
    <dbReference type="NCBI Taxonomy" id="215637"/>
    <lineage>
        <taxon>Eukaryota</taxon>
        <taxon>Fungi</taxon>
        <taxon>Fungi incertae sedis</taxon>
        <taxon>Zoopagomycota</taxon>
        <taxon>Kickxellomycotina</taxon>
        <taxon>Dimargaritomycetes</taxon>
        <taxon>Dimargaritales</taxon>
        <taxon>Dimargaritaceae</taxon>
        <taxon>Dimargaris</taxon>
    </lineage>
</organism>
<keyword evidence="2" id="KW-0479">Metal-binding</keyword>
<gene>
    <name evidence="10" type="ORF">BJ085DRAFT_28215</name>
</gene>
<evidence type="ECO:0000256" key="8">
    <source>
        <dbReference type="SAM" id="SignalP"/>
    </source>
</evidence>
<keyword evidence="5" id="KW-0862">Zinc</keyword>
<dbReference type="Proteomes" id="UP000268162">
    <property type="component" value="Unassembled WGS sequence"/>
</dbReference>
<evidence type="ECO:0000259" key="9">
    <source>
        <dbReference type="Pfam" id="PF00096"/>
    </source>
</evidence>
<proteinExistence type="predicted"/>
<dbReference type="InterPro" id="IPR013087">
    <property type="entry name" value="Znf_C2H2_type"/>
</dbReference>
<evidence type="ECO:0000256" key="2">
    <source>
        <dbReference type="ARBA" id="ARBA00022723"/>
    </source>
</evidence>
<dbReference type="Gene3D" id="3.30.160.60">
    <property type="entry name" value="Classic Zinc Finger"/>
    <property type="match status" value="1"/>
</dbReference>
<dbReference type="STRING" id="215637.A0A4P9ZPX1"/>
<keyword evidence="3" id="KW-0677">Repeat</keyword>
<evidence type="ECO:0000256" key="3">
    <source>
        <dbReference type="ARBA" id="ARBA00022737"/>
    </source>
</evidence>
<evidence type="ECO:0000256" key="6">
    <source>
        <dbReference type="ARBA" id="ARBA00023242"/>
    </source>
</evidence>
<evidence type="ECO:0000313" key="10">
    <source>
        <dbReference type="EMBL" id="RKP35413.1"/>
    </source>
</evidence>
<feature type="domain" description="C2H2-type" evidence="9">
    <location>
        <begin position="248"/>
        <end position="265"/>
    </location>
</feature>
<evidence type="ECO:0000256" key="4">
    <source>
        <dbReference type="ARBA" id="ARBA00022771"/>
    </source>
</evidence>
<comment type="subcellular location">
    <subcellularLocation>
        <location evidence="1">Nucleus</location>
    </subcellularLocation>
</comment>
<protein>
    <recommendedName>
        <fullName evidence="9">C2H2-type domain-containing protein</fullName>
    </recommendedName>
</protein>
<keyword evidence="4" id="KW-0863">Zinc-finger</keyword>
<dbReference type="InterPro" id="IPR050527">
    <property type="entry name" value="Snail/Krueppel_Znf"/>
</dbReference>
<evidence type="ECO:0000313" key="11">
    <source>
        <dbReference type="Proteomes" id="UP000268162"/>
    </source>
</evidence>
<dbReference type="PANTHER" id="PTHR24388:SF54">
    <property type="entry name" value="PROTEIN ESCARGOT"/>
    <property type="match status" value="1"/>
</dbReference>
<name>A0A4P9ZPX1_9FUNG</name>
<feature type="chain" id="PRO_5020817772" description="C2H2-type domain-containing protein" evidence="8">
    <location>
        <begin position="23"/>
        <end position="487"/>
    </location>
</feature>
<keyword evidence="11" id="KW-1185">Reference proteome</keyword>
<reference evidence="11" key="1">
    <citation type="journal article" date="2018" name="Nat. Microbiol.">
        <title>Leveraging single-cell genomics to expand the fungal tree of life.</title>
        <authorList>
            <person name="Ahrendt S.R."/>
            <person name="Quandt C.A."/>
            <person name="Ciobanu D."/>
            <person name="Clum A."/>
            <person name="Salamov A."/>
            <person name="Andreopoulos B."/>
            <person name="Cheng J.F."/>
            <person name="Woyke T."/>
            <person name="Pelin A."/>
            <person name="Henrissat B."/>
            <person name="Reynolds N.K."/>
            <person name="Benny G.L."/>
            <person name="Smith M.E."/>
            <person name="James T.Y."/>
            <person name="Grigoriev I.V."/>
        </authorList>
    </citation>
    <scope>NUCLEOTIDE SEQUENCE [LARGE SCALE GENOMIC DNA]</scope>
    <source>
        <strain evidence="11">RSA 468</strain>
    </source>
</reference>
<sequence length="487" mass="53611">MHKYSLLAAGLVLLEHFWELQARPTQQLPTGVTNKEDRMAVSFLVHDLNGSSDPTMAASSLEYPSSVYPCNTDADAGELPVGLVPSSSSGSLYWGPEYSCESADSDDVIDGPVLACSMADDSDAGPEQHTTNSQLEGGKSRPDGEGRLATGAPQVTEPYPNRRAIRPFIRRPSASPTGPLNSENPYQRVTCPKCEKSLANAPTLQNHQTKPGQCSFFKTCPDCPRQFHRTSDYTRHTQNGCKTSKSICADCQKTFKSPSLLKQHRFHRFGETNTSCKRCMQVFLSELTHRSNIGDEKRDFNLPNIKIEGEDDPILWRPTCQFAPLYDQVTAHAYQAMHPGGAACQAKSYIDRKPFEWAENDEKYFSDANADIAKVKIEGRNGPLVERPACRFAPWCGQAVTNPYQEDHLGIFGRESPVARSMDGRGESCVEGFANADTSQVKVEGEIGPVVARPACRFTPRRSRVVTSPYPKNRLGISSQGNVAGRL</sequence>